<dbReference type="InterPro" id="IPR055357">
    <property type="entry name" value="LRR_At1g61320_AtMIF1"/>
</dbReference>
<dbReference type="Pfam" id="PF23622">
    <property type="entry name" value="LRR_At1g61320_AtMIF1"/>
    <property type="match status" value="1"/>
</dbReference>
<proteinExistence type="predicted"/>
<dbReference type="PROSITE" id="PS50181">
    <property type="entry name" value="FBOX"/>
    <property type="match status" value="1"/>
</dbReference>
<feature type="domain" description="F-box" evidence="1">
    <location>
        <begin position="11"/>
        <end position="59"/>
    </location>
</feature>
<dbReference type="PANTHER" id="PTHR31900">
    <property type="entry name" value="F-BOX/RNI SUPERFAMILY PROTEIN-RELATED"/>
    <property type="match status" value="1"/>
</dbReference>
<accession>A0AAP0EA46</accession>
<dbReference type="Pfam" id="PF08387">
    <property type="entry name" value="FBD"/>
    <property type="match status" value="1"/>
</dbReference>
<protein>
    <recommendedName>
        <fullName evidence="1">F-box domain-containing protein</fullName>
    </recommendedName>
</protein>
<evidence type="ECO:0000259" key="1">
    <source>
        <dbReference type="PROSITE" id="PS50181"/>
    </source>
</evidence>
<organism evidence="2 3">
    <name type="scientific">Stephania cephalantha</name>
    <dbReference type="NCBI Taxonomy" id="152367"/>
    <lineage>
        <taxon>Eukaryota</taxon>
        <taxon>Viridiplantae</taxon>
        <taxon>Streptophyta</taxon>
        <taxon>Embryophyta</taxon>
        <taxon>Tracheophyta</taxon>
        <taxon>Spermatophyta</taxon>
        <taxon>Magnoliopsida</taxon>
        <taxon>Ranunculales</taxon>
        <taxon>Menispermaceae</taxon>
        <taxon>Menispermoideae</taxon>
        <taxon>Cissampelideae</taxon>
        <taxon>Stephania</taxon>
    </lineage>
</organism>
<dbReference type="Gene3D" id="3.80.10.10">
    <property type="entry name" value="Ribonuclease Inhibitor"/>
    <property type="match status" value="1"/>
</dbReference>
<dbReference type="EMBL" id="JBBNAG010000012">
    <property type="protein sequence ID" value="KAK9089449.1"/>
    <property type="molecule type" value="Genomic_DNA"/>
</dbReference>
<dbReference type="AlphaFoldDB" id="A0AAP0EA46"/>
<name>A0AAP0EA46_9MAGN</name>
<evidence type="ECO:0000313" key="3">
    <source>
        <dbReference type="Proteomes" id="UP001419268"/>
    </source>
</evidence>
<dbReference type="CDD" id="cd22160">
    <property type="entry name" value="F-box_AtFBL13-like"/>
    <property type="match status" value="1"/>
</dbReference>
<evidence type="ECO:0000313" key="2">
    <source>
        <dbReference type="EMBL" id="KAK9089449.1"/>
    </source>
</evidence>
<dbReference type="Gene3D" id="1.20.1280.50">
    <property type="match status" value="1"/>
</dbReference>
<keyword evidence="3" id="KW-1185">Reference proteome</keyword>
<dbReference type="Proteomes" id="UP001419268">
    <property type="component" value="Unassembled WGS sequence"/>
</dbReference>
<dbReference type="InterPro" id="IPR053781">
    <property type="entry name" value="F-box_AtFBL13-like"/>
</dbReference>
<reference evidence="2 3" key="1">
    <citation type="submission" date="2024-01" db="EMBL/GenBank/DDBJ databases">
        <title>Genome assemblies of Stephania.</title>
        <authorList>
            <person name="Yang L."/>
        </authorList>
    </citation>
    <scope>NUCLEOTIDE SEQUENCE [LARGE SCALE GENOMIC DNA]</scope>
    <source>
        <strain evidence="2">JXDWG</strain>
        <tissue evidence="2">Leaf</tissue>
    </source>
</reference>
<gene>
    <name evidence="2" type="ORF">Scep_028531</name>
</gene>
<dbReference type="InterPro" id="IPR001810">
    <property type="entry name" value="F-box_dom"/>
</dbReference>
<dbReference type="PANTHER" id="PTHR31900:SF30">
    <property type="entry name" value="SUPERFAMILY PROTEIN, PUTATIVE-RELATED"/>
    <property type="match status" value="1"/>
</dbReference>
<dbReference type="SUPFAM" id="SSF81383">
    <property type="entry name" value="F-box domain"/>
    <property type="match status" value="1"/>
</dbReference>
<dbReference type="InterPro" id="IPR050232">
    <property type="entry name" value="FBL13/AtMIF1-like"/>
</dbReference>
<sequence>MRGKHLCIMNENRLNDLPEPILHHIFSFLPTKEVVRSTCLLSKKWNYFSASLPHIFFNINDANLEFPCSPTRVDQFLTSRRGGGERVPDLHKLCLKWPACYNGRKVKDWIAMALEGNARELDIYLGLEGITWKVPAKVFAAASSVRVLRMESCICCYRCLFPRVMLFAPNLTTLELLGIKFPNGDSKGELVLSCPVLETLVVHNCYQKHLQVLNLSISRLKKLDIDTRGVCWSTHDALGDCKLELHTPNLSTFAYKGVMLKDWSIGNLEALIEVDLSLYLPSKPKESNHMNLFEGLNGARTLTLEIMYFDSMKKEELTLPLCPLNHLKYIVVWGLEGYDNELELLKYLFRSAVNLERLVITGSRSKSSEIETGDLPNFQNKLMTLSRDFPNVEDHPQYYPGYDVCATNLIDNVLYRRRRDSPLQRLTLSWHFFHNSIFLYSWMANGIKHNLQEIDIYFEHGIRNLELPDDIFGGSIRVVRLKSYPYTYSYYLPNTMLYAPSLRTLELERFVLPKPPNEGCGEIVIIYVAKLIKRSKL</sequence>
<dbReference type="InterPro" id="IPR006566">
    <property type="entry name" value="FBD"/>
</dbReference>
<comment type="caution">
    <text evidence="2">The sequence shown here is derived from an EMBL/GenBank/DDBJ whole genome shotgun (WGS) entry which is preliminary data.</text>
</comment>
<dbReference type="Pfam" id="PF00646">
    <property type="entry name" value="F-box"/>
    <property type="match status" value="1"/>
</dbReference>
<dbReference type="SUPFAM" id="SSF52047">
    <property type="entry name" value="RNI-like"/>
    <property type="match status" value="1"/>
</dbReference>
<dbReference type="InterPro" id="IPR036047">
    <property type="entry name" value="F-box-like_dom_sf"/>
</dbReference>
<dbReference type="InterPro" id="IPR032675">
    <property type="entry name" value="LRR_dom_sf"/>
</dbReference>